<evidence type="ECO:0000313" key="5">
    <source>
        <dbReference type="EMBL" id="PMJ68679.1"/>
    </source>
</evidence>
<dbReference type="Proteomes" id="UP000235330">
    <property type="component" value="Unassembled WGS sequence"/>
</dbReference>
<organism evidence="5 6">
    <name type="scientific">Vibrio splendidus</name>
    <dbReference type="NCBI Taxonomy" id="29497"/>
    <lineage>
        <taxon>Bacteria</taxon>
        <taxon>Pseudomonadati</taxon>
        <taxon>Pseudomonadota</taxon>
        <taxon>Gammaproteobacteria</taxon>
        <taxon>Vibrionales</taxon>
        <taxon>Vibrionaceae</taxon>
        <taxon>Vibrio</taxon>
    </lineage>
</organism>
<keyword evidence="3" id="KW-0732">Signal</keyword>
<reference evidence="6" key="1">
    <citation type="submission" date="2016-07" db="EMBL/GenBank/DDBJ databases">
        <title>Nontailed viruses are major unrecognized killers of bacteria in the ocean.</title>
        <authorList>
            <person name="Kauffman K."/>
            <person name="Hussain F."/>
            <person name="Yang J."/>
            <person name="Arevalo P."/>
            <person name="Brown J."/>
            <person name="Cutler M."/>
            <person name="Kelly L."/>
            <person name="Polz M.F."/>
        </authorList>
    </citation>
    <scope>NUCLEOTIDE SEQUENCE [LARGE SCALE GENOMIC DNA]</scope>
    <source>
        <strain evidence="6">10N.261.55.E11</strain>
    </source>
</reference>
<feature type="domain" description="Bacterial surface antigen (D15)" evidence="4">
    <location>
        <begin position="209"/>
        <end position="281"/>
    </location>
</feature>
<name>A0A2N7FH90_VIBSP</name>
<accession>A0A2N7FH90</accession>
<dbReference type="Pfam" id="PF01103">
    <property type="entry name" value="Omp85"/>
    <property type="match status" value="1"/>
</dbReference>
<evidence type="ECO:0000256" key="3">
    <source>
        <dbReference type="SAM" id="SignalP"/>
    </source>
</evidence>
<dbReference type="AlphaFoldDB" id="A0A2N7FH90"/>
<evidence type="ECO:0000313" key="6">
    <source>
        <dbReference type="Proteomes" id="UP000235330"/>
    </source>
</evidence>
<evidence type="ECO:0000256" key="1">
    <source>
        <dbReference type="ARBA" id="ARBA00004370"/>
    </source>
</evidence>
<proteinExistence type="predicted"/>
<evidence type="ECO:0000259" key="4">
    <source>
        <dbReference type="Pfam" id="PF01103"/>
    </source>
</evidence>
<dbReference type="GO" id="GO:0019867">
    <property type="term" value="C:outer membrane"/>
    <property type="evidence" value="ECO:0007669"/>
    <property type="project" value="InterPro"/>
</dbReference>
<dbReference type="EMBL" id="MCWU01000013">
    <property type="protein sequence ID" value="PMJ68679.1"/>
    <property type="molecule type" value="Genomic_DNA"/>
</dbReference>
<gene>
    <name evidence="5" type="ORF">BCU17_01570</name>
</gene>
<keyword evidence="2" id="KW-0472">Membrane</keyword>
<dbReference type="Gene3D" id="2.40.160.50">
    <property type="entry name" value="membrane protein fhac: a member of the omp85/tpsb transporter family"/>
    <property type="match status" value="1"/>
</dbReference>
<dbReference type="InterPro" id="IPR000184">
    <property type="entry name" value="Bac_surfAg_D15"/>
</dbReference>
<sequence>MNKLLSTLTMSCITFSCSTFASFFDEVDDQFDMGHHIAENAVGFLPVPIIITEPAVGYGGGLVGVFMHETEEQKKQRKQAALTSLDGGAQLMPAAITAVGAAGTKNGSWFAFAGHRHTWLDDSIRYIGGAGLGKVNLDIYKDISFPGVGDKLPSFDKTFGFNTQTTGAAMLQSVQFRVADTPLMLGVKQFASYTSVESSNSAVNQLLAWTLGNESVTSGLGVIAEYDTRNNLFYPTSGFKVGADYMIYDEKLGSDSDYQKFSLEGEGYVPITEKWIIAFAGDYELFTTEELFVAPTTQPYIKLRGVESFRYQGDEIVTLQTQITYDIDHRWKVSAFYGIGEAKEESNYSENATVDAYGVGFRYQVARRYGLYMGVDLARSENDGAFYITLGSGF</sequence>
<comment type="caution">
    <text evidence="5">The sequence shown here is derived from an EMBL/GenBank/DDBJ whole genome shotgun (WGS) entry which is preliminary data.</text>
</comment>
<dbReference type="PROSITE" id="PS51257">
    <property type="entry name" value="PROKAR_LIPOPROTEIN"/>
    <property type="match status" value="1"/>
</dbReference>
<evidence type="ECO:0000256" key="2">
    <source>
        <dbReference type="ARBA" id="ARBA00023136"/>
    </source>
</evidence>
<feature type="chain" id="PRO_5014924913" evidence="3">
    <location>
        <begin position="22"/>
        <end position="394"/>
    </location>
</feature>
<dbReference type="RefSeq" id="WP_241910833.1">
    <property type="nucleotide sequence ID" value="NZ_CAWNSM010000013.1"/>
</dbReference>
<feature type="signal peptide" evidence="3">
    <location>
        <begin position="1"/>
        <end position="21"/>
    </location>
</feature>
<comment type="subcellular location">
    <subcellularLocation>
        <location evidence="1">Membrane</location>
    </subcellularLocation>
</comment>
<protein>
    <submittedName>
        <fullName evidence="5">Glyceraldehyde-3-phosphate dehydrogenase</fullName>
    </submittedName>
</protein>